<comment type="caution">
    <text evidence="1">The sequence shown here is derived from an EMBL/GenBank/DDBJ whole genome shotgun (WGS) entry which is preliminary data.</text>
</comment>
<accession>A0A101JAH8</accession>
<dbReference type="AlphaFoldDB" id="A0A101JAH8"/>
<reference evidence="2" key="1">
    <citation type="submission" date="2015-10" db="EMBL/GenBank/DDBJ databases">
        <authorList>
            <person name="Ju K.-S."/>
            <person name="Doroghazi J.R."/>
            <person name="Metcalf W.W."/>
        </authorList>
    </citation>
    <scope>NUCLEOTIDE SEQUENCE [LARGE SCALE GENOMIC DNA]</scope>
    <source>
        <strain evidence="2">NRRL 3151</strain>
    </source>
</reference>
<dbReference type="RefSeq" id="WP_062712479.1">
    <property type="nucleotide sequence ID" value="NZ_LLZG01000388.1"/>
</dbReference>
<evidence type="ECO:0008006" key="3">
    <source>
        <dbReference type="Google" id="ProtNLM"/>
    </source>
</evidence>
<name>A0A101JAH8_9ACTN</name>
<gene>
    <name evidence="1" type="ORF">ADL12_39700</name>
</gene>
<protein>
    <recommendedName>
        <fullName evidence="3">4Fe-4S Wbl-type domain-containing protein</fullName>
    </recommendedName>
</protein>
<dbReference type="Proteomes" id="UP000053923">
    <property type="component" value="Unassembled WGS sequence"/>
</dbReference>
<proteinExistence type="predicted"/>
<keyword evidence="2" id="KW-1185">Reference proteome</keyword>
<organism evidence="1 2">
    <name type="scientific">Streptomyces regalis</name>
    <dbReference type="NCBI Taxonomy" id="68262"/>
    <lineage>
        <taxon>Bacteria</taxon>
        <taxon>Bacillati</taxon>
        <taxon>Actinomycetota</taxon>
        <taxon>Actinomycetes</taxon>
        <taxon>Kitasatosporales</taxon>
        <taxon>Streptomycetaceae</taxon>
        <taxon>Streptomyces</taxon>
    </lineage>
</organism>
<sequence>MINSTTSAAWTSLAPCADLDGYIPDDSLVRAPKQLLQSCGPLMEDCAALCPFVVQCYDRVRPEVSHFDGVCAARIWVNGKAVATAENAPELPKLPTQAGTCGTSSGVAGHRRLGEALCGECRVTAQRAGARRAGAASIRKRAHRGSALVGAAA</sequence>
<evidence type="ECO:0000313" key="1">
    <source>
        <dbReference type="EMBL" id="KUL23207.1"/>
    </source>
</evidence>
<evidence type="ECO:0000313" key="2">
    <source>
        <dbReference type="Proteomes" id="UP000053923"/>
    </source>
</evidence>
<dbReference type="EMBL" id="LLZG01000388">
    <property type="protein sequence ID" value="KUL23207.1"/>
    <property type="molecule type" value="Genomic_DNA"/>
</dbReference>
<dbReference type="OrthoDB" id="4230377at2"/>